<dbReference type="GO" id="GO:0045490">
    <property type="term" value="P:pectin catabolic process"/>
    <property type="evidence" value="ECO:0007669"/>
    <property type="project" value="UniProtKB-UniRule"/>
</dbReference>
<keyword evidence="9 12" id="KW-0063">Aspartyl esterase</keyword>
<keyword evidence="5" id="KW-0134">Cell wall</keyword>
<keyword evidence="14" id="KW-1185">Reference proteome</keyword>
<dbReference type="AlphaFoldDB" id="A0A6J1CWP4"/>
<dbReference type="GO" id="GO:0042545">
    <property type="term" value="P:cell wall modification"/>
    <property type="evidence" value="ECO:0007669"/>
    <property type="project" value="UniProtKB-UniRule"/>
</dbReference>
<evidence type="ECO:0000256" key="12">
    <source>
        <dbReference type="RuleBase" id="RU000589"/>
    </source>
</evidence>
<evidence type="ECO:0000256" key="3">
    <source>
        <dbReference type="ARBA" id="ARBA00008891"/>
    </source>
</evidence>
<comment type="catalytic activity">
    <reaction evidence="10 12">
        <text>[(1-&gt;4)-alpha-D-galacturonosyl methyl ester](n) + n H2O = [(1-&gt;4)-alpha-D-galacturonosyl](n) + n methanol + n H(+)</text>
        <dbReference type="Rhea" id="RHEA:22380"/>
        <dbReference type="Rhea" id="RHEA-COMP:14570"/>
        <dbReference type="Rhea" id="RHEA-COMP:14573"/>
        <dbReference type="ChEBI" id="CHEBI:15377"/>
        <dbReference type="ChEBI" id="CHEBI:15378"/>
        <dbReference type="ChEBI" id="CHEBI:17790"/>
        <dbReference type="ChEBI" id="CHEBI:140522"/>
        <dbReference type="ChEBI" id="CHEBI:140523"/>
        <dbReference type="EC" id="3.1.1.11"/>
    </reaction>
</comment>
<evidence type="ECO:0000256" key="1">
    <source>
        <dbReference type="ARBA" id="ARBA00004191"/>
    </source>
</evidence>
<dbReference type="RefSeq" id="XP_022146220.1">
    <property type="nucleotide sequence ID" value="XM_022290528.1"/>
</dbReference>
<name>A0A6J1CWP4_MOMCH</name>
<evidence type="ECO:0000256" key="6">
    <source>
        <dbReference type="ARBA" id="ARBA00022525"/>
    </source>
</evidence>
<dbReference type="Proteomes" id="UP000504603">
    <property type="component" value="Unplaced"/>
</dbReference>
<evidence type="ECO:0000256" key="9">
    <source>
        <dbReference type="ARBA" id="ARBA00023085"/>
    </source>
</evidence>
<dbReference type="InterPro" id="IPR033131">
    <property type="entry name" value="Pectinesterase_Asp_AS"/>
</dbReference>
<evidence type="ECO:0000313" key="15">
    <source>
        <dbReference type="RefSeq" id="XP_022146220.1"/>
    </source>
</evidence>
<proteinExistence type="inferred from homology"/>
<comment type="subcellular location">
    <subcellularLocation>
        <location evidence="1">Secreted</location>
        <location evidence="1">Cell wall</location>
    </subcellularLocation>
</comment>
<dbReference type="EC" id="3.1.1.11" evidence="4 12"/>
<dbReference type="PANTHER" id="PTHR31321:SF81">
    <property type="entry name" value="PECTINESTERASE"/>
    <property type="match status" value="1"/>
</dbReference>
<evidence type="ECO:0000256" key="11">
    <source>
        <dbReference type="PROSITE-ProRule" id="PRU10040"/>
    </source>
</evidence>
<dbReference type="KEGG" id="mcha:111015484"/>
<accession>A0A6J1CWP4</accession>
<dbReference type="GeneID" id="111015484"/>
<feature type="active site" evidence="11">
    <location>
        <position position="248"/>
    </location>
</feature>
<comment type="similarity">
    <text evidence="3">Belongs to the pectinesterase family.</text>
</comment>
<dbReference type="PANTHER" id="PTHR31321">
    <property type="entry name" value="ACYL-COA THIOESTER HYDROLASE YBHC-RELATED"/>
    <property type="match status" value="1"/>
</dbReference>
<feature type="domain" description="Pectinesterase catalytic" evidence="13">
    <location>
        <begin position="90"/>
        <end position="380"/>
    </location>
</feature>
<dbReference type="InterPro" id="IPR012334">
    <property type="entry name" value="Pectin_lyas_fold"/>
</dbReference>
<keyword evidence="6" id="KW-0964">Secreted</keyword>
<feature type="signal peptide" evidence="12">
    <location>
        <begin position="1"/>
        <end position="27"/>
    </location>
</feature>
<dbReference type="InterPro" id="IPR011050">
    <property type="entry name" value="Pectin_lyase_fold/virulence"/>
</dbReference>
<evidence type="ECO:0000256" key="8">
    <source>
        <dbReference type="ARBA" id="ARBA00022801"/>
    </source>
</evidence>
<organism evidence="14 15">
    <name type="scientific">Momordica charantia</name>
    <name type="common">Bitter gourd</name>
    <name type="synonym">Balsam pear</name>
    <dbReference type="NCBI Taxonomy" id="3673"/>
    <lineage>
        <taxon>Eukaryota</taxon>
        <taxon>Viridiplantae</taxon>
        <taxon>Streptophyta</taxon>
        <taxon>Embryophyta</taxon>
        <taxon>Tracheophyta</taxon>
        <taxon>Spermatophyta</taxon>
        <taxon>Magnoliopsida</taxon>
        <taxon>eudicotyledons</taxon>
        <taxon>Gunneridae</taxon>
        <taxon>Pentapetalae</taxon>
        <taxon>rosids</taxon>
        <taxon>fabids</taxon>
        <taxon>Cucurbitales</taxon>
        <taxon>Cucurbitaceae</taxon>
        <taxon>Momordiceae</taxon>
        <taxon>Momordica</taxon>
    </lineage>
</organism>
<dbReference type="PROSITE" id="PS00503">
    <property type="entry name" value="PECTINESTERASE_2"/>
    <property type="match status" value="1"/>
</dbReference>
<comment type="pathway">
    <text evidence="2 12">Glycan metabolism; pectin degradation; 2-dehydro-3-deoxy-D-gluconate from pectin: step 1/5.</text>
</comment>
<dbReference type="FunFam" id="2.160.20.10:FF:000008">
    <property type="entry name" value="Pectinesterase"/>
    <property type="match status" value="1"/>
</dbReference>
<evidence type="ECO:0000256" key="5">
    <source>
        <dbReference type="ARBA" id="ARBA00022512"/>
    </source>
</evidence>
<evidence type="ECO:0000256" key="2">
    <source>
        <dbReference type="ARBA" id="ARBA00005184"/>
    </source>
</evidence>
<dbReference type="InterPro" id="IPR000070">
    <property type="entry name" value="Pectinesterase_cat"/>
</dbReference>
<protein>
    <recommendedName>
        <fullName evidence="4 12">Pectinesterase</fullName>
        <ecNumber evidence="4 12">3.1.1.11</ecNumber>
    </recommendedName>
</protein>
<keyword evidence="8 12" id="KW-0378">Hydrolase</keyword>
<reference evidence="15" key="1">
    <citation type="submission" date="2025-08" db="UniProtKB">
        <authorList>
            <consortium name="RefSeq"/>
        </authorList>
    </citation>
    <scope>IDENTIFICATION</scope>
    <source>
        <strain evidence="15">OHB3-1</strain>
    </source>
</reference>
<dbReference type="GO" id="GO:0030599">
    <property type="term" value="F:pectinesterase activity"/>
    <property type="evidence" value="ECO:0007669"/>
    <property type="project" value="UniProtKB-UniRule"/>
</dbReference>
<evidence type="ECO:0000256" key="7">
    <source>
        <dbReference type="ARBA" id="ARBA00022729"/>
    </source>
</evidence>
<keyword evidence="7 12" id="KW-0732">Signal</keyword>
<gene>
    <name evidence="15" type="primary">LOC111015484</name>
</gene>
<dbReference type="SUPFAM" id="SSF51126">
    <property type="entry name" value="Pectin lyase-like"/>
    <property type="match status" value="1"/>
</dbReference>
<feature type="chain" id="PRO_5027135909" description="Pectinesterase" evidence="12">
    <location>
        <begin position="28"/>
        <end position="389"/>
    </location>
</feature>
<evidence type="ECO:0000259" key="13">
    <source>
        <dbReference type="Pfam" id="PF01095"/>
    </source>
</evidence>
<dbReference type="OrthoDB" id="2019149at2759"/>
<dbReference type="UniPathway" id="UPA00545">
    <property type="reaction ID" value="UER00823"/>
</dbReference>
<dbReference type="Gene3D" id="2.160.20.10">
    <property type="entry name" value="Single-stranded right-handed beta-helix, Pectin lyase-like"/>
    <property type="match status" value="1"/>
</dbReference>
<evidence type="ECO:0000256" key="10">
    <source>
        <dbReference type="ARBA" id="ARBA00047928"/>
    </source>
</evidence>
<sequence>MATRSDFFKVTLLLLLFVFNLFLQSYSLKTEERDYKNWVSWNLQDFKKKLAGMEAQSSAAKLGRFGGIGGSGAVVLDDKLRKAEMNKVRIIVSQDATGDFMSIGEALHSIPKPNNKRVILVINPGVYSEKINIPRTLPFITFLGNASNPPTIIGNDTASVTGDDGIPLGTLKSATVSVDANYFVAINIKFENTATHEIGSVKGQGVALRISGTKAAFHNCSFYGDQDTLYDHKGLHYFNSCYIQGSVDFIFGYGRSFYEKCLLNSIAKKVASVTAQKRSKSSMASGFSFKDSVVTGSGQIYLGRAWGDYSRVVFSYTYMDKIVLPQGWNDWSSPKRHSTVYYGEYKCSGPGANSTGRVPWAHKLTDEEAQPFIGTHYVEADTWLLSPYP</sequence>
<evidence type="ECO:0000256" key="4">
    <source>
        <dbReference type="ARBA" id="ARBA00013229"/>
    </source>
</evidence>
<evidence type="ECO:0000313" key="14">
    <source>
        <dbReference type="Proteomes" id="UP000504603"/>
    </source>
</evidence>
<dbReference type="Pfam" id="PF01095">
    <property type="entry name" value="Pectinesterase"/>
    <property type="match status" value="1"/>
</dbReference>